<organism evidence="1">
    <name type="scientific">Homalodisca liturata</name>
    <dbReference type="NCBI Taxonomy" id="320908"/>
    <lineage>
        <taxon>Eukaryota</taxon>
        <taxon>Metazoa</taxon>
        <taxon>Ecdysozoa</taxon>
        <taxon>Arthropoda</taxon>
        <taxon>Hexapoda</taxon>
        <taxon>Insecta</taxon>
        <taxon>Pterygota</taxon>
        <taxon>Neoptera</taxon>
        <taxon>Paraneoptera</taxon>
        <taxon>Hemiptera</taxon>
        <taxon>Auchenorrhyncha</taxon>
        <taxon>Membracoidea</taxon>
        <taxon>Cicadellidae</taxon>
        <taxon>Cicadellinae</taxon>
        <taxon>Proconiini</taxon>
        <taxon>Homalodisca</taxon>
    </lineage>
</organism>
<name>A0A1B6JV08_9HEMI</name>
<accession>A0A1B6JV08</accession>
<protein>
    <submittedName>
        <fullName evidence="1">Uncharacterized protein</fullName>
    </submittedName>
</protein>
<proteinExistence type="predicted"/>
<reference evidence="1" key="1">
    <citation type="submission" date="2015-11" db="EMBL/GenBank/DDBJ databases">
        <title>De novo transcriptome assembly of four potential Pierce s Disease insect vectors from Arizona vineyards.</title>
        <authorList>
            <person name="Tassone E.E."/>
        </authorList>
    </citation>
    <scope>NUCLEOTIDE SEQUENCE</scope>
</reference>
<dbReference type="EMBL" id="GECU01004661">
    <property type="protein sequence ID" value="JAT03046.1"/>
    <property type="molecule type" value="Transcribed_RNA"/>
</dbReference>
<dbReference type="AlphaFoldDB" id="A0A1B6JV08"/>
<sequence>LTKYIKEPNICNEISLVDKIHKSKKHLQCNNFYQNEHRNNNITEHNTEELLLVMPLSKDKNITVYEDTLASSQKRQIKFTDISKSMNNLPNAIAINGIREKKNNSSTRSHMCVFKRQLKSLFNFKIFSEASNENTLNSDSKVRYSNQSEIEPSKITLEDSQNTVGVPCFNRNRGKIYRTVYF</sequence>
<feature type="non-terminal residue" evidence="1">
    <location>
        <position position="182"/>
    </location>
</feature>
<evidence type="ECO:0000313" key="1">
    <source>
        <dbReference type="EMBL" id="JAT03046.1"/>
    </source>
</evidence>
<gene>
    <name evidence="1" type="ORF">g.1433</name>
</gene>
<feature type="non-terminal residue" evidence="1">
    <location>
        <position position="1"/>
    </location>
</feature>